<evidence type="ECO:0000313" key="14">
    <source>
        <dbReference type="Proteomes" id="UP001165740"/>
    </source>
</evidence>
<evidence type="ECO:0000256" key="4">
    <source>
        <dbReference type="ARBA" id="ARBA00022679"/>
    </source>
</evidence>
<keyword evidence="9" id="KW-0325">Glycoprotein</keyword>
<dbReference type="Pfam" id="PF01501">
    <property type="entry name" value="Glyco_transf_8"/>
    <property type="match status" value="1"/>
</dbReference>
<evidence type="ECO:0000256" key="12">
    <source>
        <dbReference type="ARBA" id="ARBA00049181"/>
    </source>
</evidence>
<feature type="compositionally biased region" description="Polar residues" evidence="13">
    <location>
        <begin position="572"/>
        <end position="597"/>
    </location>
</feature>
<dbReference type="GO" id="GO:0140563">
    <property type="term" value="F:UDP-D-xylose:beta-D-glucoside alpha-1,3-D-xylosyltransferase activity"/>
    <property type="evidence" value="ECO:0007669"/>
    <property type="project" value="UniProtKB-EC"/>
</dbReference>
<dbReference type="InterPro" id="IPR051993">
    <property type="entry name" value="Glycosyltransferase_8"/>
</dbReference>
<dbReference type="OMA" id="FHIITEP"/>
<evidence type="ECO:0000256" key="6">
    <source>
        <dbReference type="ARBA" id="ARBA00022968"/>
    </source>
</evidence>
<dbReference type="AlphaFoldDB" id="A0A9W3BLH8"/>
<gene>
    <name evidence="15" type="primary">LOC106074904</name>
</gene>
<evidence type="ECO:0000313" key="15">
    <source>
        <dbReference type="RefSeq" id="XP_055900266.1"/>
    </source>
</evidence>
<keyword evidence="8" id="KW-0472">Membrane</keyword>
<dbReference type="InterPro" id="IPR029044">
    <property type="entry name" value="Nucleotide-diphossugar_trans"/>
</dbReference>
<keyword evidence="5" id="KW-0812">Transmembrane</keyword>
<evidence type="ECO:0000256" key="11">
    <source>
        <dbReference type="ARBA" id="ARBA00038854"/>
    </source>
</evidence>
<dbReference type="EC" id="2.4.2.42" evidence="11"/>
<dbReference type="InterPro" id="IPR002495">
    <property type="entry name" value="Glyco_trans_8"/>
</dbReference>
<evidence type="ECO:0000256" key="10">
    <source>
        <dbReference type="ARBA" id="ARBA00037301"/>
    </source>
</evidence>
<comment type="subcellular location">
    <subcellularLocation>
        <location evidence="1">Membrane</location>
        <topology evidence="1">Single-pass type II membrane protein</topology>
    </subcellularLocation>
</comment>
<evidence type="ECO:0000256" key="9">
    <source>
        <dbReference type="ARBA" id="ARBA00023180"/>
    </source>
</evidence>
<evidence type="ECO:0000256" key="7">
    <source>
        <dbReference type="ARBA" id="ARBA00022989"/>
    </source>
</evidence>
<keyword evidence="14" id="KW-1185">Reference proteome</keyword>
<dbReference type="Gene3D" id="3.90.550.10">
    <property type="entry name" value="Spore Coat Polysaccharide Biosynthesis Protein SpsA, Chain A"/>
    <property type="match status" value="1"/>
</dbReference>
<feature type="region of interest" description="Disordered" evidence="13">
    <location>
        <begin position="89"/>
        <end position="121"/>
    </location>
</feature>
<evidence type="ECO:0000256" key="5">
    <source>
        <dbReference type="ARBA" id="ARBA00022692"/>
    </source>
</evidence>
<sequence length="666" mass="76910">MRKRMLFKIGVTLVLGIGIILFYLVNVQDIEKGETLKHDLFDETENLHRRGDAHVVNMDVADPDKRIKQIELTQRPVVIDDQLKSRLKIKPGPKSEDLKPKEMIKDQTSKPNTQSHEEVKLKNKSLKLEEIRVTKTSKTNAFVFKENHLQPVLQGQSSHGETNGALVHLCVVVCGEREEETMAMLKSAAFVTPSTVSLAFHIVAEKSAQNFFQDQLELWPRRHRQRLSYFIYNISFPDDDTSDSWKKLFKPCASQRLFLPEILPSVDSLIYVDTDTLFLRSLADLWSHFYQMNESQLAGVVSEAEDGTAGWYNRFANHPFYGQYGVNSGVMLMNLTRMRKTSWLSDMQTFYNKYKMMIPWGDQDLINIYFAAHPDEVYLLSCPWNYRNDHCKYMSNCKAAEQEGVFVLHGSRRMFYQNKEPVFAAVFETLKNNELGNTVDRELVTKLERKLSEAKPSNCGKVSYIFLTQLKKMLHKSEDLPNLADEVDNEHLVKEIKADMIDDQKNSREDNNDQPSPLEHNQPRPLEHQVDQPVPQEHQDDQPRQQEHQDGQPRPQEHQDDLPNPLKHQDDQSNPLQHQDDQSNPLQHQDDQSNPLQHQDDQPGALEYQGDKAKNVGFNNQVNAAKESKHSANLRQNIDQAISNYQNDAYDYYDNVLAKTDLPNNI</sequence>
<comment type="similarity">
    <text evidence="2">Belongs to the glycosyltransferase 8 family.</text>
</comment>
<proteinExistence type="inferred from homology"/>
<comment type="function">
    <text evidence="10">Glycosyltransferase which elongates the O-linked glucose attached to EGF-like repeats in the extracellular domain of Notch proteins by catalyzing the addition of xylose.</text>
</comment>
<feature type="compositionally biased region" description="Basic and acidic residues" evidence="13">
    <location>
        <begin position="93"/>
        <end position="108"/>
    </location>
</feature>
<dbReference type="PANTHER" id="PTHR46012">
    <property type="entry name" value="IP22168P"/>
    <property type="match status" value="1"/>
</dbReference>
<accession>A0A9W3BLH8</accession>
<dbReference type="GO" id="GO:0016266">
    <property type="term" value="P:protein O-linked glycosylation via N-acetyl-galactosamine"/>
    <property type="evidence" value="ECO:0007669"/>
    <property type="project" value="TreeGrafter"/>
</dbReference>
<evidence type="ECO:0000256" key="3">
    <source>
        <dbReference type="ARBA" id="ARBA00022676"/>
    </source>
</evidence>
<dbReference type="GeneID" id="106074904"/>
<keyword evidence="6" id="KW-0735">Signal-anchor</keyword>
<protein>
    <recommendedName>
        <fullName evidence="11">UDP-D-xylose:beta-D-glucoside alpha-1,3-D-xylosyltransferase</fullName>
        <ecNumber evidence="11">2.4.2.42</ecNumber>
    </recommendedName>
</protein>
<keyword evidence="4" id="KW-0808">Transferase</keyword>
<dbReference type="PANTHER" id="PTHR46012:SF2">
    <property type="entry name" value="IP22168P"/>
    <property type="match status" value="1"/>
</dbReference>
<evidence type="ECO:0000256" key="13">
    <source>
        <dbReference type="SAM" id="MobiDB-lite"/>
    </source>
</evidence>
<dbReference type="GO" id="GO:0016020">
    <property type="term" value="C:membrane"/>
    <property type="evidence" value="ECO:0007669"/>
    <property type="project" value="UniProtKB-SubCell"/>
</dbReference>
<comment type="catalytic activity">
    <reaction evidence="12">
        <text>3-O-(beta-D-glucosyl)-L-seryl-[EGF-like domain protein] + UDP-alpha-D-xylose = 3-O-[alpha-D-xylosyl-(1-&gt;3)-beta-D-glucosyl]-L-seryl-[EGF-like domain protein] + UDP + H(+)</text>
        <dbReference type="Rhea" id="RHEA:56064"/>
        <dbReference type="Rhea" id="RHEA-COMP:14610"/>
        <dbReference type="Rhea" id="RHEA-COMP:14611"/>
        <dbReference type="ChEBI" id="CHEBI:15378"/>
        <dbReference type="ChEBI" id="CHEBI:57632"/>
        <dbReference type="ChEBI" id="CHEBI:58223"/>
        <dbReference type="ChEBI" id="CHEBI:140575"/>
        <dbReference type="ChEBI" id="CHEBI:140576"/>
        <dbReference type="EC" id="2.4.2.42"/>
    </reaction>
</comment>
<feature type="region of interest" description="Disordered" evidence="13">
    <location>
        <begin position="499"/>
        <end position="607"/>
    </location>
</feature>
<evidence type="ECO:0000256" key="8">
    <source>
        <dbReference type="ARBA" id="ARBA00023136"/>
    </source>
</evidence>
<reference evidence="15" key="1">
    <citation type="submission" date="2025-08" db="UniProtKB">
        <authorList>
            <consortium name="RefSeq"/>
        </authorList>
    </citation>
    <scope>IDENTIFICATION</scope>
</reference>
<feature type="compositionally biased region" description="Basic and acidic residues" evidence="13">
    <location>
        <begin position="537"/>
        <end position="571"/>
    </location>
</feature>
<dbReference type="SUPFAM" id="SSF53448">
    <property type="entry name" value="Nucleotide-diphospho-sugar transferases"/>
    <property type="match status" value="1"/>
</dbReference>
<evidence type="ECO:0000256" key="2">
    <source>
        <dbReference type="ARBA" id="ARBA00006351"/>
    </source>
</evidence>
<evidence type="ECO:0000256" key="1">
    <source>
        <dbReference type="ARBA" id="ARBA00004606"/>
    </source>
</evidence>
<keyword evidence="7" id="KW-1133">Transmembrane helix</keyword>
<dbReference type="OrthoDB" id="6238971at2759"/>
<name>A0A9W3BLH8_BIOGL</name>
<feature type="compositionally biased region" description="Basic and acidic residues" evidence="13">
    <location>
        <begin position="521"/>
        <end position="530"/>
    </location>
</feature>
<dbReference type="RefSeq" id="XP_055900266.1">
    <property type="nucleotide sequence ID" value="XM_056044291.1"/>
</dbReference>
<organism evidence="14 15">
    <name type="scientific">Biomphalaria glabrata</name>
    <name type="common">Bloodfluke planorb</name>
    <name type="synonym">Freshwater snail</name>
    <dbReference type="NCBI Taxonomy" id="6526"/>
    <lineage>
        <taxon>Eukaryota</taxon>
        <taxon>Metazoa</taxon>
        <taxon>Spiralia</taxon>
        <taxon>Lophotrochozoa</taxon>
        <taxon>Mollusca</taxon>
        <taxon>Gastropoda</taxon>
        <taxon>Heterobranchia</taxon>
        <taxon>Euthyneura</taxon>
        <taxon>Panpulmonata</taxon>
        <taxon>Hygrophila</taxon>
        <taxon>Lymnaeoidea</taxon>
        <taxon>Planorbidae</taxon>
        <taxon>Biomphalaria</taxon>
    </lineage>
</organism>
<keyword evidence="3" id="KW-0328">Glycosyltransferase</keyword>
<feature type="compositionally biased region" description="Basic and acidic residues" evidence="13">
    <location>
        <begin position="499"/>
        <end position="511"/>
    </location>
</feature>
<dbReference type="Proteomes" id="UP001165740">
    <property type="component" value="Chromosome 10"/>
</dbReference>